<dbReference type="SUPFAM" id="SSF52172">
    <property type="entry name" value="CheY-like"/>
    <property type="match status" value="1"/>
</dbReference>
<protein>
    <submittedName>
        <fullName evidence="4">CHEMOTAXIS PROTEIN CHEV-CheY like receiver domain</fullName>
    </submittedName>
</protein>
<dbReference type="SUPFAM" id="SSF50341">
    <property type="entry name" value="CheW-like"/>
    <property type="match status" value="1"/>
</dbReference>
<dbReference type="AlphaFoldDB" id="Q7M854"/>
<feature type="modified residue" description="4-aspartylphosphate" evidence="1">
    <location>
        <position position="233"/>
    </location>
</feature>
<dbReference type="PIRSF" id="PIRSF002867">
    <property type="entry name" value="CheV"/>
    <property type="match status" value="1"/>
</dbReference>
<dbReference type="eggNOG" id="COG0784">
    <property type="taxonomic scope" value="Bacteria"/>
</dbReference>
<dbReference type="HOGENOM" id="CLU_048995_0_1_7"/>
<evidence type="ECO:0000259" key="2">
    <source>
        <dbReference type="PROSITE" id="PS50110"/>
    </source>
</evidence>
<dbReference type="eggNOG" id="COG0835">
    <property type="taxonomic scope" value="Bacteria"/>
</dbReference>
<dbReference type="Pfam" id="PF00072">
    <property type="entry name" value="Response_reg"/>
    <property type="match status" value="1"/>
</dbReference>
<dbReference type="Gene3D" id="3.40.50.2300">
    <property type="match status" value="1"/>
</dbReference>
<gene>
    <name evidence="4" type="ordered locus">WS1869</name>
</gene>
<dbReference type="Proteomes" id="UP000000422">
    <property type="component" value="Chromosome"/>
</dbReference>
<dbReference type="PROSITE" id="PS50110">
    <property type="entry name" value="RESPONSE_REGULATORY"/>
    <property type="match status" value="1"/>
</dbReference>
<keyword evidence="5" id="KW-1185">Reference proteome</keyword>
<dbReference type="Pfam" id="PF01584">
    <property type="entry name" value="CheW"/>
    <property type="match status" value="1"/>
</dbReference>
<evidence type="ECO:0000259" key="3">
    <source>
        <dbReference type="PROSITE" id="PS50851"/>
    </source>
</evidence>
<evidence type="ECO:0000313" key="5">
    <source>
        <dbReference type="Proteomes" id="UP000000422"/>
    </source>
</evidence>
<organism evidence="5">
    <name type="scientific">Wolinella succinogenes (strain ATCC 29543 / DSM 1740 / CCUG 13145 / JCM 31913 / LMG 7466 / NCTC 11488 / FDC 602W)</name>
    <name type="common">Vibrio succinogenes</name>
    <dbReference type="NCBI Taxonomy" id="273121"/>
    <lineage>
        <taxon>Bacteria</taxon>
        <taxon>Pseudomonadati</taxon>
        <taxon>Campylobacterota</taxon>
        <taxon>Epsilonproteobacteria</taxon>
        <taxon>Campylobacterales</taxon>
        <taxon>Helicobacteraceae</taxon>
        <taxon>Wolinella</taxon>
    </lineage>
</organism>
<sequence length="314" mass="35546">MSELFKRVEKRSKTHLHNIMQLAIFTLKEGRRYGINVSKILSFEDARRYPLLRSSGDSLKDGYLVGFIEYQGRAIPVLSLEKWLGFSGEEEENRVLLVCEYSHQILALPIQEIENIHNVPIHSLQKPEISLGEAFTYSVILTLKNQEESILVLDIERLLMECGLAGEGEEGFERVNGSKEIWVAEDSASAREALRSFLEKIGLEARFFGDGEELIGALEQMEHPEEIGLVLTDLEMPRMDGYQVILSVRSQKNLEKIPLWVYSSMSNKGVMEKVKSLGAEGLITKGDYPALYAMLVDCLKINRETLQKSEDSST</sequence>
<dbReference type="InterPro" id="IPR024181">
    <property type="entry name" value="Chemotax_regulator_CheV"/>
</dbReference>
<name>Q7M854_WOLSU</name>
<dbReference type="DNASU" id="2554392"/>
<dbReference type="GO" id="GO:0006935">
    <property type="term" value="P:chemotaxis"/>
    <property type="evidence" value="ECO:0007669"/>
    <property type="project" value="InterPro"/>
</dbReference>
<dbReference type="PANTHER" id="PTHR47233">
    <property type="entry name" value="CHEMOTAXIS PROTEIN CHEV"/>
    <property type="match status" value="1"/>
</dbReference>
<proteinExistence type="predicted"/>
<dbReference type="GO" id="GO:0000160">
    <property type="term" value="P:phosphorelay signal transduction system"/>
    <property type="evidence" value="ECO:0007669"/>
    <property type="project" value="InterPro"/>
</dbReference>
<dbReference type="PROSITE" id="PS50851">
    <property type="entry name" value="CHEW"/>
    <property type="match status" value="1"/>
</dbReference>
<dbReference type="EMBL" id="BX571662">
    <property type="protein sequence ID" value="CAE10879.1"/>
    <property type="molecule type" value="Genomic_DNA"/>
</dbReference>
<dbReference type="Gene3D" id="2.40.50.180">
    <property type="entry name" value="CheA-289, Domain 4"/>
    <property type="match status" value="1"/>
</dbReference>
<evidence type="ECO:0000313" key="4">
    <source>
        <dbReference type="EMBL" id="CAE10879.1"/>
    </source>
</evidence>
<evidence type="ECO:0000256" key="1">
    <source>
        <dbReference type="PROSITE-ProRule" id="PRU00169"/>
    </source>
</evidence>
<reference evidence="4 5" key="1">
    <citation type="journal article" date="2003" name="Proc. Natl. Acad. Sci. U.S.A.">
        <title>Complete genome sequence and analysis of Wolinella succinogenes.</title>
        <authorList>
            <person name="Baar C."/>
            <person name="Eppinger M."/>
            <person name="Raddatz G."/>
            <person name="Simon JM."/>
            <person name="Lanz C."/>
            <person name="Klimmek O."/>
            <person name="Nandakumar R."/>
            <person name="Gross R."/>
            <person name="Rosinus A."/>
            <person name="Keller H."/>
            <person name="Jagtap P."/>
            <person name="Linke B."/>
            <person name="Meyer F."/>
            <person name="Lederer H."/>
            <person name="Schuster S.C."/>
        </authorList>
    </citation>
    <scope>NUCLEOTIDE SEQUENCE [LARGE SCALE GENOMIC DNA]</scope>
    <source>
        <strain evidence="5">ATCC 29543 / DSM 1740 / CCUG 13145 / JCM 31913 / LMG 7466 / NCTC 11488 / FDC 602W</strain>
    </source>
</reference>
<dbReference type="SMART" id="SM00260">
    <property type="entry name" value="CheW"/>
    <property type="match status" value="1"/>
</dbReference>
<dbReference type="InterPro" id="IPR036061">
    <property type="entry name" value="CheW-like_dom_sf"/>
</dbReference>
<feature type="domain" description="CheW-like" evidence="3">
    <location>
        <begin position="19"/>
        <end position="164"/>
    </location>
</feature>
<keyword evidence="1" id="KW-0597">Phosphoprotein</keyword>
<dbReference type="SMART" id="SM00448">
    <property type="entry name" value="REC"/>
    <property type="match status" value="1"/>
</dbReference>
<dbReference type="InterPro" id="IPR002545">
    <property type="entry name" value="CheW-lke_dom"/>
</dbReference>
<dbReference type="InterPro" id="IPR001789">
    <property type="entry name" value="Sig_transdc_resp-reg_receiver"/>
</dbReference>
<accession>Q7M854</accession>
<dbReference type="KEGG" id="wsu:WS1869"/>
<feature type="domain" description="Response regulatory" evidence="2">
    <location>
        <begin position="180"/>
        <end position="300"/>
    </location>
</feature>
<dbReference type="PANTHER" id="PTHR47233:SF3">
    <property type="entry name" value="CHEMOTAXIS PROTEIN CHEV"/>
    <property type="match status" value="1"/>
</dbReference>
<dbReference type="InterPro" id="IPR011006">
    <property type="entry name" value="CheY-like_superfamily"/>
</dbReference>
<dbReference type="STRING" id="273121.WS1869"/>
<dbReference type="RefSeq" id="WP_011139662.1">
    <property type="nucleotide sequence ID" value="NC_005090.1"/>
</dbReference>